<evidence type="ECO:0000313" key="6">
    <source>
        <dbReference type="EnsemblMetazoa" id="XP_038058541.1"/>
    </source>
</evidence>
<dbReference type="EnsemblMetazoa" id="XM_038202613.1">
    <property type="protein sequence ID" value="XP_038058541.1"/>
    <property type="gene ID" value="LOC119729804"/>
</dbReference>
<dbReference type="PRINTS" id="PR00007">
    <property type="entry name" value="COMPLEMNTC1Q"/>
</dbReference>
<keyword evidence="2" id="KW-0964">Secreted</keyword>
<protein>
    <recommendedName>
        <fullName evidence="5">C1q domain-containing protein</fullName>
    </recommendedName>
</protein>
<evidence type="ECO:0000256" key="3">
    <source>
        <dbReference type="SAM" id="MobiDB-lite"/>
    </source>
</evidence>
<keyword evidence="4" id="KW-0732">Signal</keyword>
<dbReference type="RefSeq" id="XP_038058541.1">
    <property type="nucleotide sequence ID" value="XM_038202613.1"/>
</dbReference>
<dbReference type="InterPro" id="IPR050392">
    <property type="entry name" value="Collagen/C1q_domain"/>
</dbReference>
<dbReference type="OMA" id="CSRQFNN"/>
<comment type="subcellular location">
    <subcellularLocation>
        <location evidence="1">Secreted</location>
    </subcellularLocation>
</comment>
<dbReference type="InterPro" id="IPR008983">
    <property type="entry name" value="Tumour_necrosis_fac-like_dom"/>
</dbReference>
<dbReference type="PANTHER" id="PTHR15427">
    <property type="entry name" value="EMILIN ELASTIN MICROFIBRIL INTERFACE-LOCATED PROTEIN ELASTIN MICROFIBRIL INTERFACER"/>
    <property type="match status" value="1"/>
</dbReference>
<dbReference type="GO" id="GO:0005581">
    <property type="term" value="C:collagen trimer"/>
    <property type="evidence" value="ECO:0007669"/>
    <property type="project" value="UniProtKB-KW"/>
</dbReference>
<dbReference type="AlphaFoldDB" id="A0A914A562"/>
<evidence type="ECO:0000256" key="4">
    <source>
        <dbReference type="SAM" id="SignalP"/>
    </source>
</evidence>
<evidence type="ECO:0000256" key="2">
    <source>
        <dbReference type="ARBA" id="ARBA00022525"/>
    </source>
</evidence>
<reference evidence="6" key="1">
    <citation type="submission" date="2022-11" db="UniProtKB">
        <authorList>
            <consortium name="EnsemblMetazoa"/>
        </authorList>
    </citation>
    <scope>IDENTIFICATION</scope>
</reference>
<evidence type="ECO:0000256" key="1">
    <source>
        <dbReference type="ARBA" id="ARBA00004613"/>
    </source>
</evidence>
<dbReference type="PANTHER" id="PTHR15427:SF33">
    <property type="entry name" value="COLLAGEN IV NC1 DOMAIN-CONTAINING PROTEIN"/>
    <property type="match status" value="1"/>
</dbReference>
<feature type="region of interest" description="Disordered" evidence="3">
    <location>
        <begin position="53"/>
        <end position="153"/>
    </location>
</feature>
<evidence type="ECO:0000313" key="7">
    <source>
        <dbReference type="Proteomes" id="UP000887568"/>
    </source>
</evidence>
<feature type="compositionally biased region" description="Gly residues" evidence="3">
    <location>
        <begin position="57"/>
        <end position="66"/>
    </location>
</feature>
<accession>A0A914A562</accession>
<dbReference type="GeneID" id="119729804"/>
<dbReference type="OrthoDB" id="8044756at2759"/>
<dbReference type="Gene3D" id="2.60.120.40">
    <property type="match status" value="1"/>
</dbReference>
<dbReference type="PROSITE" id="PS50871">
    <property type="entry name" value="C1Q"/>
    <property type="match status" value="1"/>
</dbReference>
<feature type="domain" description="C1q" evidence="5">
    <location>
        <begin position="150"/>
        <end position="286"/>
    </location>
</feature>
<feature type="compositionally biased region" description="Basic and acidic residues" evidence="3">
    <location>
        <begin position="85"/>
        <end position="94"/>
    </location>
</feature>
<dbReference type="SMART" id="SM00110">
    <property type="entry name" value="C1Q"/>
    <property type="match status" value="1"/>
</dbReference>
<evidence type="ECO:0000259" key="5">
    <source>
        <dbReference type="PROSITE" id="PS50871"/>
    </source>
</evidence>
<dbReference type="InterPro" id="IPR001073">
    <property type="entry name" value="C1q_dom"/>
</dbReference>
<sequence>MASKDQRMPAGLIPMIVLLWLSSFHCIAQEEPKGSAGCCGACFQGPAGTPGVPGIPGNPGGFGVQGPLGPKGDPGLGLTGPKGETGGKGRKGDQGEPGMQGPPGKQGPAGRKGDIGEGQKGNQGEQGVQGPSGERGQKGQPGDATLVTPTPPSTVAFSAYRTSSVSSSGSDTIIFDNIETNLADGYDSQSGVFTCSIPGAYFFTASFLSLTNSNRPYVKLKKNDEIAFAIYEGQPGYHHQSSNSAIVVLATGDRVWLEFGDRNNRGIYCEQGNRYCCFSGFMINSF</sequence>
<dbReference type="Proteomes" id="UP000887568">
    <property type="component" value="Unplaced"/>
</dbReference>
<keyword evidence="7" id="KW-1185">Reference proteome</keyword>
<feature type="signal peptide" evidence="4">
    <location>
        <begin position="1"/>
        <end position="29"/>
    </location>
</feature>
<dbReference type="Pfam" id="PF00386">
    <property type="entry name" value="C1q"/>
    <property type="match status" value="1"/>
</dbReference>
<name>A0A914A562_PATMI</name>
<feature type="compositionally biased region" description="Gly residues" evidence="3">
    <location>
        <begin position="72"/>
        <end position="84"/>
    </location>
</feature>
<dbReference type="SUPFAM" id="SSF49842">
    <property type="entry name" value="TNF-like"/>
    <property type="match status" value="1"/>
</dbReference>
<proteinExistence type="predicted"/>
<feature type="compositionally biased region" description="Low complexity" evidence="3">
    <location>
        <begin position="96"/>
        <end position="109"/>
    </location>
</feature>
<feature type="chain" id="PRO_5036835319" description="C1q domain-containing protein" evidence="4">
    <location>
        <begin position="30"/>
        <end position="286"/>
    </location>
</feature>
<organism evidence="6 7">
    <name type="scientific">Patiria miniata</name>
    <name type="common">Bat star</name>
    <name type="synonym">Asterina miniata</name>
    <dbReference type="NCBI Taxonomy" id="46514"/>
    <lineage>
        <taxon>Eukaryota</taxon>
        <taxon>Metazoa</taxon>
        <taxon>Echinodermata</taxon>
        <taxon>Eleutherozoa</taxon>
        <taxon>Asterozoa</taxon>
        <taxon>Asteroidea</taxon>
        <taxon>Valvatacea</taxon>
        <taxon>Valvatida</taxon>
        <taxon>Asterinidae</taxon>
        <taxon>Patiria</taxon>
    </lineage>
</organism>